<keyword evidence="3" id="KW-1185">Reference proteome</keyword>
<dbReference type="PROSITE" id="PS51272">
    <property type="entry name" value="SLH"/>
    <property type="match status" value="1"/>
</dbReference>
<accession>A0ABS2PC58</accession>
<dbReference type="Pfam" id="PF00395">
    <property type="entry name" value="SLH"/>
    <property type="match status" value="1"/>
</dbReference>
<reference evidence="2 3" key="1">
    <citation type="submission" date="2021-01" db="EMBL/GenBank/DDBJ databases">
        <title>Genomic Encyclopedia of Type Strains, Phase IV (KMG-IV): sequencing the most valuable type-strain genomes for metagenomic binning, comparative biology and taxonomic classification.</title>
        <authorList>
            <person name="Goeker M."/>
        </authorList>
    </citation>
    <scope>NUCLEOTIDE SEQUENCE [LARGE SCALE GENOMIC DNA]</scope>
    <source>
        <strain evidence="2 3">DSM 25540</strain>
    </source>
</reference>
<sequence>MATVLVRAFDLERVVEGGNQDPVADLTKASATHRANISILSQHEITRTSDGSFRPRNQVTRGQFASFMDRALSVVYTKELGITRVQQVDDYTFDVHFTEGIERLSPENFSFDGDVDILDAYRLDGLETIRLITTEATFGVRSTLLYQEGRTSYSFVGTGGSDIEGMLPMGTLQDEVIKTKGTPKDEGFFLGGPYVLYDKNGYFYDYYDDTHPITGYWISNPTTNIFGARVGMTLEELNSHFGTNVSASFSEGEGMYTFDFNVNGYDLWFSADRPTGKSTDVIIQKR</sequence>
<evidence type="ECO:0000313" key="3">
    <source>
        <dbReference type="Proteomes" id="UP000741863"/>
    </source>
</evidence>
<dbReference type="InterPro" id="IPR001119">
    <property type="entry name" value="SLH_dom"/>
</dbReference>
<proteinExistence type="predicted"/>
<dbReference type="EMBL" id="JAFBEC010000005">
    <property type="protein sequence ID" value="MBM7632882.1"/>
    <property type="molecule type" value="Genomic_DNA"/>
</dbReference>
<organism evidence="2 3">
    <name type="scientific">Geomicrobium sediminis</name>
    <dbReference type="NCBI Taxonomy" id="1347788"/>
    <lineage>
        <taxon>Bacteria</taxon>
        <taxon>Bacillati</taxon>
        <taxon>Bacillota</taxon>
        <taxon>Bacilli</taxon>
        <taxon>Bacillales</taxon>
        <taxon>Geomicrobium</taxon>
    </lineage>
</organism>
<gene>
    <name evidence="2" type="ORF">JOD17_001976</name>
</gene>
<dbReference type="Proteomes" id="UP000741863">
    <property type="component" value="Unassembled WGS sequence"/>
</dbReference>
<dbReference type="RefSeq" id="WP_204697344.1">
    <property type="nucleotide sequence ID" value="NZ_JAFBEC010000005.1"/>
</dbReference>
<name>A0ABS2PC58_9BACL</name>
<evidence type="ECO:0000313" key="2">
    <source>
        <dbReference type="EMBL" id="MBM7632882.1"/>
    </source>
</evidence>
<evidence type="ECO:0000259" key="1">
    <source>
        <dbReference type="PROSITE" id="PS51272"/>
    </source>
</evidence>
<feature type="domain" description="SLH" evidence="1">
    <location>
        <begin position="20"/>
        <end position="82"/>
    </location>
</feature>
<comment type="caution">
    <text evidence="2">The sequence shown here is derived from an EMBL/GenBank/DDBJ whole genome shotgun (WGS) entry which is preliminary data.</text>
</comment>
<protein>
    <recommendedName>
        <fullName evidence="1">SLH domain-containing protein</fullName>
    </recommendedName>
</protein>